<dbReference type="Gene3D" id="3.90.70.120">
    <property type="match status" value="1"/>
</dbReference>
<evidence type="ECO:0000313" key="4">
    <source>
        <dbReference type="Proteomes" id="UP000230750"/>
    </source>
</evidence>
<keyword evidence="4" id="KW-1185">Reference proteome</keyword>
<gene>
    <name evidence="3" type="ORF">BSL78_21404</name>
</gene>
<evidence type="ECO:0000313" key="3">
    <source>
        <dbReference type="EMBL" id="PIK41763.1"/>
    </source>
</evidence>
<dbReference type="OrthoDB" id="5989338at2759"/>
<comment type="caution">
    <text evidence="3">The sequence shown here is derived from an EMBL/GenBank/DDBJ whole genome shotgun (WGS) entry which is preliminary data.</text>
</comment>
<feature type="compositionally biased region" description="Acidic residues" evidence="1">
    <location>
        <begin position="213"/>
        <end position="231"/>
    </location>
</feature>
<dbReference type="SMART" id="SM00597">
    <property type="entry name" value="ZnF_TTF"/>
    <property type="match status" value="1"/>
</dbReference>
<proteinExistence type="predicted"/>
<dbReference type="Proteomes" id="UP000230750">
    <property type="component" value="Unassembled WGS sequence"/>
</dbReference>
<reference evidence="3 4" key="1">
    <citation type="journal article" date="2017" name="PLoS Biol.">
        <title>The sea cucumber genome provides insights into morphological evolution and visceral regeneration.</title>
        <authorList>
            <person name="Zhang X."/>
            <person name="Sun L."/>
            <person name="Yuan J."/>
            <person name="Sun Y."/>
            <person name="Gao Y."/>
            <person name="Zhang L."/>
            <person name="Li S."/>
            <person name="Dai H."/>
            <person name="Hamel J.F."/>
            <person name="Liu C."/>
            <person name="Yu Y."/>
            <person name="Liu S."/>
            <person name="Lin W."/>
            <person name="Guo K."/>
            <person name="Jin S."/>
            <person name="Xu P."/>
            <person name="Storey K.B."/>
            <person name="Huan P."/>
            <person name="Zhang T."/>
            <person name="Zhou Y."/>
            <person name="Zhang J."/>
            <person name="Lin C."/>
            <person name="Li X."/>
            <person name="Xing L."/>
            <person name="Huo D."/>
            <person name="Sun M."/>
            <person name="Wang L."/>
            <person name="Mercier A."/>
            <person name="Li F."/>
            <person name="Yang H."/>
            <person name="Xiang J."/>
        </authorList>
    </citation>
    <scope>NUCLEOTIDE SEQUENCE [LARGE SCALE GENOMIC DNA]</scope>
    <source>
        <strain evidence="3">Shaxun</strain>
        <tissue evidence="3">Muscle</tissue>
    </source>
</reference>
<feature type="domain" description="TTF-type" evidence="2">
    <location>
        <begin position="348"/>
        <end position="434"/>
    </location>
</feature>
<dbReference type="EMBL" id="MRZV01000991">
    <property type="protein sequence ID" value="PIK41763.1"/>
    <property type="molecule type" value="Genomic_DNA"/>
</dbReference>
<organism evidence="3 4">
    <name type="scientific">Stichopus japonicus</name>
    <name type="common">Sea cucumber</name>
    <dbReference type="NCBI Taxonomy" id="307972"/>
    <lineage>
        <taxon>Eukaryota</taxon>
        <taxon>Metazoa</taxon>
        <taxon>Echinodermata</taxon>
        <taxon>Eleutherozoa</taxon>
        <taxon>Echinozoa</taxon>
        <taxon>Holothuroidea</taxon>
        <taxon>Aspidochirotacea</taxon>
        <taxon>Aspidochirotida</taxon>
        <taxon>Stichopodidae</taxon>
        <taxon>Apostichopus</taxon>
    </lineage>
</organism>
<dbReference type="InterPro" id="IPR006580">
    <property type="entry name" value="Znf_TTF"/>
</dbReference>
<feature type="region of interest" description="Disordered" evidence="1">
    <location>
        <begin position="269"/>
        <end position="297"/>
    </location>
</feature>
<sequence length="496" mass="55527">MCGMSLRFLVDRCLGVIDDVSFTTEDVDHVLYSGDQLYRQIAEERDVQYLLVEEIPDVITVDNERLDITKHQPYSGTLEVTESNNDSLVYALPEALANAVERSQYLFVTIGSSPGYTSAFFYKGDGTFLCFDSHSRNSSGESSPSGRAVIMKIESLEAAVSYTKDLANMFRDNPNCNFQKSPDRRDADDHPMRQNNSPVSANSTPGSRNEEGLSSEEDSVLGENQTSDESDGSQSPPKRSRPSKTKSCMHYVSSGGLLASVIGRIDAEGMADPTDNMEPSQHDSNTADEDREDPDVGVRSSMYDISQCVGKRVNDDSKYKLIKDRIPPASYIFPCKEYPDKAKKSGVRKRSCQHKWFTQFEYITYSLKESGLYCLACVLFSVENRTSGRAQFLINKPYTNWKDALADLKKHSVCEYHKTSAALMESFVSTTQNEASRVDLMLNARTEMFSDLFYGAWNTVVVMVLLCEVMPGRMHLDIVEISMASFGFVSNQETKH</sequence>
<protein>
    <submittedName>
        <fullName evidence="3">Putative zinc finger MYM-type protein 1-like</fullName>
    </submittedName>
</protein>
<feature type="compositionally biased region" description="Acidic residues" evidence="1">
    <location>
        <begin position="286"/>
        <end position="295"/>
    </location>
</feature>
<feature type="compositionally biased region" description="Polar residues" evidence="1">
    <location>
        <begin position="193"/>
        <end position="207"/>
    </location>
</feature>
<feature type="region of interest" description="Disordered" evidence="1">
    <location>
        <begin position="171"/>
        <end position="248"/>
    </location>
</feature>
<feature type="compositionally biased region" description="Basic and acidic residues" evidence="1">
    <location>
        <begin position="181"/>
        <end position="192"/>
    </location>
</feature>
<accession>A0A2G8K1A8</accession>
<dbReference type="SUPFAM" id="SSF54001">
    <property type="entry name" value="Cysteine proteinases"/>
    <property type="match status" value="1"/>
</dbReference>
<dbReference type="InterPro" id="IPR038765">
    <property type="entry name" value="Papain-like_cys_pep_sf"/>
</dbReference>
<dbReference type="AlphaFoldDB" id="A0A2G8K1A8"/>
<name>A0A2G8K1A8_STIJA</name>
<evidence type="ECO:0000256" key="1">
    <source>
        <dbReference type="SAM" id="MobiDB-lite"/>
    </source>
</evidence>
<evidence type="ECO:0000259" key="2">
    <source>
        <dbReference type="SMART" id="SM00597"/>
    </source>
</evidence>